<sequence length="349" mass="37736">MIDSLAALLGLGAQDPAFWIPLALMVVFFAIVVAGVLLDGFDIGVGCVSLVAPPALRPRMLSLLGPWRDANEFWVFLGIGLFAAAFPYAWPQTLGRLYLPLSLLGLGTMLRSVCFEWRLRAPPEHQGRWQFGFGAGAVLVAFSHGYILARVAAGYQPGGGNAGFAVLMGGCAVAVYSLLGACWLMMREAGELRVRAVGWARRTLRWGAVGAVGVSVVLDFSNAGVFLKWGDGTHWLAVGLVWGTLLVCFVLTEMTLQRMISHSYRASALPYALVLVIVLVVLGGLAYSFFPYLVLDEVTLWDAAAPVATLRLALSAVVVALPVALIFNLWVYWRMLGRSRPPSPPDFRP</sequence>
<evidence type="ECO:0000313" key="9">
    <source>
        <dbReference type="Proteomes" id="UP000541136"/>
    </source>
</evidence>
<dbReference type="PANTHER" id="PTHR43141">
    <property type="entry name" value="CYTOCHROME BD2 SUBUNIT II"/>
    <property type="match status" value="1"/>
</dbReference>
<dbReference type="EMBL" id="JACHIB010000006">
    <property type="protein sequence ID" value="MBB6083219.1"/>
    <property type="molecule type" value="Genomic_DNA"/>
</dbReference>
<evidence type="ECO:0000256" key="3">
    <source>
        <dbReference type="ARBA" id="ARBA00022475"/>
    </source>
</evidence>
<evidence type="ECO:0000256" key="1">
    <source>
        <dbReference type="ARBA" id="ARBA00004651"/>
    </source>
</evidence>
<keyword evidence="8" id="KW-0560">Oxidoreductase</keyword>
<comment type="caution">
    <text evidence="8">The sequence shown here is derived from an EMBL/GenBank/DDBJ whole genome shotgun (WGS) entry which is preliminary data.</text>
</comment>
<feature type="transmembrane region" description="Helical" evidence="7">
    <location>
        <begin position="73"/>
        <end position="91"/>
    </location>
</feature>
<feature type="transmembrane region" description="Helical" evidence="7">
    <location>
        <begin position="97"/>
        <end position="119"/>
    </location>
</feature>
<keyword evidence="5 7" id="KW-1133">Transmembrane helix</keyword>
<feature type="transmembrane region" description="Helical" evidence="7">
    <location>
        <begin position="20"/>
        <end position="52"/>
    </location>
</feature>
<dbReference type="Pfam" id="PF02322">
    <property type="entry name" value="Cyt_bd_oxida_II"/>
    <property type="match status" value="1"/>
</dbReference>
<feature type="transmembrane region" description="Helical" evidence="7">
    <location>
        <begin position="131"/>
        <end position="152"/>
    </location>
</feature>
<name>A0A7W9TMF4_CASDE</name>
<comment type="subcellular location">
    <subcellularLocation>
        <location evidence="1">Cell membrane</location>
        <topology evidence="1">Multi-pass membrane protein</topology>
    </subcellularLocation>
</comment>
<evidence type="ECO:0000313" key="8">
    <source>
        <dbReference type="EMBL" id="MBB6083219.1"/>
    </source>
</evidence>
<gene>
    <name evidence="8" type="ORF">HNR28_001256</name>
</gene>
<feature type="transmembrane region" description="Helical" evidence="7">
    <location>
        <begin position="310"/>
        <end position="333"/>
    </location>
</feature>
<dbReference type="GO" id="GO:0005886">
    <property type="term" value="C:plasma membrane"/>
    <property type="evidence" value="ECO:0007669"/>
    <property type="project" value="UniProtKB-SubCell"/>
</dbReference>
<keyword evidence="6 7" id="KW-0472">Membrane</keyword>
<comment type="similarity">
    <text evidence="2">Belongs to the cytochrome ubiquinol oxidase subunit 2 family.</text>
</comment>
<accession>A0A7W9TMF4</accession>
<proteinExistence type="inferred from homology"/>
<feature type="transmembrane region" description="Helical" evidence="7">
    <location>
        <begin position="235"/>
        <end position="256"/>
    </location>
</feature>
<evidence type="ECO:0000256" key="7">
    <source>
        <dbReference type="SAM" id="Phobius"/>
    </source>
</evidence>
<dbReference type="Proteomes" id="UP000541136">
    <property type="component" value="Unassembled WGS sequence"/>
</dbReference>
<feature type="transmembrane region" description="Helical" evidence="7">
    <location>
        <begin position="164"/>
        <end position="185"/>
    </location>
</feature>
<evidence type="ECO:0000256" key="4">
    <source>
        <dbReference type="ARBA" id="ARBA00022692"/>
    </source>
</evidence>
<dbReference type="GO" id="GO:0019646">
    <property type="term" value="P:aerobic electron transport chain"/>
    <property type="evidence" value="ECO:0007669"/>
    <property type="project" value="TreeGrafter"/>
</dbReference>
<dbReference type="GO" id="GO:0009055">
    <property type="term" value="F:electron transfer activity"/>
    <property type="evidence" value="ECO:0007669"/>
    <property type="project" value="TreeGrafter"/>
</dbReference>
<feature type="transmembrane region" description="Helical" evidence="7">
    <location>
        <begin position="268"/>
        <end position="290"/>
    </location>
</feature>
<dbReference type="GO" id="GO:0070069">
    <property type="term" value="C:cytochrome complex"/>
    <property type="evidence" value="ECO:0007669"/>
    <property type="project" value="TreeGrafter"/>
</dbReference>
<reference evidence="8 9" key="1">
    <citation type="submission" date="2020-08" db="EMBL/GenBank/DDBJ databases">
        <title>Genomic Encyclopedia of Type Strains, Phase IV (KMG-IV): sequencing the most valuable type-strain genomes for metagenomic binning, comparative biology and taxonomic classification.</title>
        <authorList>
            <person name="Goeker M."/>
        </authorList>
    </citation>
    <scope>NUCLEOTIDE SEQUENCE [LARGE SCALE GENOMIC DNA]</scope>
    <source>
        <strain evidence="8 9">DSM 12141</strain>
    </source>
</reference>
<organism evidence="8 9">
    <name type="scientific">Castellaniella defragrans</name>
    <name type="common">Alcaligenes defragrans</name>
    <dbReference type="NCBI Taxonomy" id="75697"/>
    <lineage>
        <taxon>Bacteria</taxon>
        <taxon>Pseudomonadati</taxon>
        <taxon>Pseudomonadota</taxon>
        <taxon>Betaproteobacteria</taxon>
        <taxon>Burkholderiales</taxon>
        <taxon>Alcaligenaceae</taxon>
        <taxon>Castellaniella</taxon>
    </lineage>
</organism>
<dbReference type="PANTHER" id="PTHR43141:SF2">
    <property type="entry name" value="BLR3729 PROTEIN"/>
    <property type="match status" value="1"/>
</dbReference>
<protein>
    <submittedName>
        <fullName evidence="8">Cytochrome d ubiquinol oxidase subunit II</fullName>
        <ecNumber evidence="8">1.10.3.-</ecNumber>
    </submittedName>
</protein>
<keyword evidence="3" id="KW-1003">Cell membrane</keyword>
<dbReference type="InterPro" id="IPR003317">
    <property type="entry name" value="Cyt-d_oxidase_su2"/>
</dbReference>
<evidence type="ECO:0000256" key="2">
    <source>
        <dbReference type="ARBA" id="ARBA00007543"/>
    </source>
</evidence>
<evidence type="ECO:0000256" key="6">
    <source>
        <dbReference type="ARBA" id="ARBA00023136"/>
    </source>
</evidence>
<evidence type="ECO:0000256" key="5">
    <source>
        <dbReference type="ARBA" id="ARBA00022989"/>
    </source>
</evidence>
<dbReference type="EC" id="1.10.3.-" evidence="8"/>
<dbReference type="GO" id="GO:0016682">
    <property type="term" value="F:oxidoreductase activity, acting on diphenols and related substances as donors, oxygen as acceptor"/>
    <property type="evidence" value="ECO:0007669"/>
    <property type="project" value="TreeGrafter"/>
</dbReference>
<dbReference type="AlphaFoldDB" id="A0A7W9TMF4"/>
<dbReference type="RefSeq" id="WP_043684052.1">
    <property type="nucleotide sequence ID" value="NZ_JACHIB010000006.1"/>
</dbReference>
<keyword evidence="4 7" id="KW-0812">Transmembrane</keyword>
<feature type="transmembrane region" description="Helical" evidence="7">
    <location>
        <begin position="206"/>
        <end position="229"/>
    </location>
</feature>